<reference evidence="4 5" key="1">
    <citation type="submission" date="2015-01" db="EMBL/GenBank/DDBJ databases">
        <title>The Genome Sequence of Exophiala spinifera CBS89968.</title>
        <authorList>
            <consortium name="The Broad Institute Genomics Platform"/>
            <person name="Cuomo C."/>
            <person name="de Hoog S."/>
            <person name="Gorbushina A."/>
            <person name="Stielow B."/>
            <person name="Teixiera M."/>
            <person name="Abouelleil A."/>
            <person name="Chapman S.B."/>
            <person name="Priest M."/>
            <person name="Young S.K."/>
            <person name="Wortman J."/>
            <person name="Nusbaum C."/>
            <person name="Birren B."/>
        </authorList>
    </citation>
    <scope>NUCLEOTIDE SEQUENCE [LARGE SCALE GENOMIC DNA]</scope>
    <source>
        <strain evidence="4 5">CBS 89968</strain>
    </source>
</reference>
<dbReference type="InterPro" id="IPR010497">
    <property type="entry name" value="Epoxide_hydro_N"/>
</dbReference>
<gene>
    <name evidence="4" type="ORF">PV08_09518</name>
</gene>
<dbReference type="Pfam" id="PF06441">
    <property type="entry name" value="EHN"/>
    <property type="match status" value="1"/>
</dbReference>
<accession>A0A0D1ZH22</accession>
<evidence type="ECO:0000259" key="3">
    <source>
        <dbReference type="Pfam" id="PF06441"/>
    </source>
</evidence>
<dbReference type="EMBL" id="KN847498">
    <property type="protein sequence ID" value="KIW12242.1"/>
    <property type="molecule type" value="Genomic_DNA"/>
</dbReference>
<dbReference type="RefSeq" id="XP_016232458.1">
    <property type="nucleotide sequence ID" value="XM_016383835.1"/>
</dbReference>
<evidence type="ECO:0000256" key="1">
    <source>
        <dbReference type="ARBA" id="ARBA00010088"/>
    </source>
</evidence>
<dbReference type="GO" id="GO:0004301">
    <property type="term" value="F:epoxide hydrolase activity"/>
    <property type="evidence" value="ECO:0007669"/>
    <property type="project" value="TreeGrafter"/>
</dbReference>
<dbReference type="AlphaFoldDB" id="A0A0D1ZH22"/>
<dbReference type="PANTHER" id="PTHR21661:SF39">
    <property type="entry name" value="HYDROLASE, PUTATIVE (AFU_ORTHOLOGUE AFUA_3G08960)-RELATED"/>
    <property type="match status" value="1"/>
</dbReference>
<proteinExistence type="inferred from homology"/>
<dbReference type="STRING" id="91928.A0A0D1ZH22"/>
<keyword evidence="2" id="KW-0378">Hydrolase</keyword>
<dbReference type="GeneID" id="27336601"/>
<dbReference type="PRINTS" id="PR00412">
    <property type="entry name" value="EPOXHYDRLASE"/>
</dbReference>
<dbReference type="Proteomes" id="UP000053328">
    <property type="component" value="Unassembled WGS sequence"/>
</dbReference>
<dbReference type="InterPro" id="IPR029058">
    <property type="entry name" value="AB_hydrolase_fold"/>
</dbReference>
<name>A0A0D1ZH22_9EURO</name>
<evidence type="ECO:0000256" key="2">
    <source>
        <dbReference type="ARBA" id="ARBA00022801"/>
    </source>
</evidence>
<dbReference type="PANTHER" id="PTHR21661">
    <property type="entry name" value="EPOXIDE HYDROLASE 1-RELATED"/>
    <property type="match status" value="1"/>
</dbReference>
<dbReference type="PIRSF" id="PIRSF001112">
    <property type="entry name" value="Epoxide_hydrolase"/>
    <property type="match status" value="1"/>
</dbReference>
<dbReference type="GO" id="GO:0097176">
    <property type="term" value="P:epoxide metabolic process"/>
    <property type="evidence" value="ECO:0007669"/>
    <property type="project" value="TreeGrafter"/>
</dbReference>
<evidence type="ECO:0000313" key="5">
    <source>
        <dbReference type="Proteomes" id="UP000053328"/>
    </source>
</evidence>
<dbReference type="Gene3D" id="3.40.50.1820">
    <property type="entry name" value="alpha/beta hydrolase"/>
    <property type="match status" value="1"/>
</dbReference>
<dbReference type="InterPro" id="IPR000639">
    <property type="entry name" value="Epox_hydrolase-like"/>
</dbReference>
<protein>
    <recommendedName>
        <fullName evidence="3">Epoxide hydrolase N-terminal domain-containing protein</fullName>
    </recommendedName>
</protein>
<dbReference type="HOGENOM" id="CLU_019414_0_0_1"/>
<dbReference type="OrthoDB" id="7130006at2759"/>
<sequence>MSDNHIFPHKPSIKVSPFTVKVPEADLKAFYDLLRLSKLGPRTYENTGANGRFGVTYDWMSKTRDHWQNTFDWRSVESRINSFPNFIAQIPDDDGSVHQIHFAGLFSQKAGATPLMFLHGWPGNFMEFLGILSLLRERYAPDELPYHVIVPSLPGYAFSSTPPVDRDWTLEDSARLLHKLMCGLGFEGGYVLQGGDIGSYTARIMCALYDSCKGSFNFCIVKHPDPAIHGNLPLEEFEKRGLETGDQFAKFGSAYALEHATRTATIGFTLSSSPLALLAWIGEKFLTWTDTTPSIDDILASATLYWLTDTFPRCLYPYRQEVVHAPVKWDDEAYAQVYNKGPDRYMNHANPEYYCRKPMGFSWFPKEIAPTPRSWAATTGNLVWFRNHDKGGHFAAMEQPETLLQDVDDFIKQVW</sequence>
<evidence type="ECO:0000313" key="4">
    <source>
        <dbReference type="EMBL" id="KIW12242.1"/>
    </source>
</evidence>
<feature type="domain" description="Epoxide hydrolase N-terminal" evidence="3">
    <location>
        <begin position="16"/>
        <end position="128"/>
    </location>
</feature>
<dbReference type="InterPro" id="IPR016292">
    <property type="entry name" value="Epoxide_hydrolase"/>
</dbReference>
<organism evidence="4 5">
    <name type="scientific">Exophiala spinifera</name>
    <dbReference type="NCBI Taxonomy" id="91928"/>
    <lineage>
        <taxon>Eukaryota</taxon>
        <taxon>Fungi</taxon>
        <taxon>Dikarya</taxon>
        <taxon>Ascomycota</taxon>
        <taxon>Pezizomycotina</taxon>
        <taxon>Eurotiomycetes</taxon>
        <taxon>Chaetothyriomycetidae</taxon>
        <taxon>Chaetothyriales</taxon>
        <taxon>Herpotrichiellaceae</taxon>
        <taxon>Exophiala</taxon>
    </lineage>
</organism>
<dbReference type="SUPFAM" id="SSF53474">
    <property type="entry name" value="alpha/beta-Hydrolases"/>
    <property type="match status" value="1"/>
</dbReference>
<keyword evidence="5" id="KW-1185">Reference proteome</keyword>
<dbReference type="VEuPathDB" id="FungiDB:PV08_09518"/>
<comment type="similarity">
    <text evidence="1">Belongs to the peptidase S33 family.</text>
</comment>